<dbReference type="InterPro" id="IPR016064">
    <property type="entry name" value="NAD/diacylglycerol_kinase_sf"/>
</dbReference>
<feature type="domain" description="DAGKc" evidence="4">
    <location>
        <begin position="128"/>
        <end position="257"/>
    </location>
</feature>
<dbReference type="RefSeq" id="WP_345043576.1">
    <property type="nucleotide sequence ID" value="NZ_BAAAYL010000001.1"/>
</dbReference>
<accession>A0ABP6SKW4</accession>
<keyword evidence="3" id="KW-1133">Transmembrane helix</keyword>
<evidence type="ECO:0000313" key="5">
    <source>
        <dbReference type="EMBL" id="GAA3378978.1"/>
    </source>
</evidence>
<comment type="cofactor">
    <cofactor evidence="1">
        <name>Mg(2+)</name>
        <dbReference type="ChEBI" id="CHEBI:18420"/>
    </cofactor>
</comment>
<keyword evidence="3" id="KW-0812">Transmembrane</keyword>
<dbReference type="InterPro" id="IPR050187">
    <property type="entry name" value="Lipid_Phosphate_FormReg"/>
</dbReference>
<comment type="caution">
    <text evidence="5">The sequence shown here is derived from an EMBL/GenBank/DDBJ whole genome shotgun (WGS) entry which is preliminary data.</text>
</comment>
<dbReference type="EMBL" id="BAAAYL010000001">
    <property type="protein sequence ID" value="GAA3378978.1"/>
    <property type="molecule type" value="Genomic_DNA"/>
</dbReference>
<keyword evidence="6" id="KW-1185">Reference proteome</keyword>
<protein>
    <recommendedName>
        <fullName evidence="4">DAGKc domain-containing protein</fullName>
    </recommendedName>
</protein>
<dbReference type="PANTHER" id="PTHR12358:SF54">
    <property type="entry name" value="SPHINGOSINE KINASE RELATED PROTEIN"/>
    <property type="match status" value="1"/>
</dbReference>
<proteinExistence type="inferred from homology"/>
<evidence type="ECO:0000256" key="1">
    <source>
        <dbReference type="ARBA" id="ARBA00001946"/>
    </source>
</evidence>
<evidence type="ECO:0000256" key="3">
    <source>
        <dbReference type="SAM" id="Phobius"/>
    </source>
</evidence>
<feature type="transmembrane region" description="Helical" evidence="3">
    <location>
        <begin position="41"/>
        <end position="61"/>
    </location>
</feature>
<feature type="transmembrane region" description="Helical" evidence="3">
    <location>
        <begin position="15"/>
        <end position="34"/>
    </location>
</feature>
<feature type="transmembrane region" description="Helical" evidence="3">
    <location>
        <begin position="92"/>
        <end position="113"/>
    </location>
</feature>
<organism evidence="5 6">
    <name type="scientific">Streptomyces sannanensis</name>
    <dbReference type="NCBI Taxonomy" id="285536"/>
    <lineage>
        <taxon>Bacteria</taxon>
        <taxon>Bacillati</taxon>
        <taxon>Actinomycetota</taxon>
        <taxon>Actinomycetes</taxon>
        <taxon>Kitasatosporales</taxon>
        <taxon>Streptomycetaceae</taxon>
        <taxon>Streptomyces</taxon>
    </lineage>
</organism>
<gene>
    <name evidence="5" type="ORF">GCM10020367_60680</name>
</gene>
<dbReference type="Gene3D" id="3.40.50.10330">
    <property type="entry name" value="Probable inorganic polyphosphate/atp-NAD kinase, domain 1"/>
    <property type="match status" value="1"/>
</dbReference>
<dbReference type="PROSITE" id="PS50146">
    <property type="entry name" value="DAGK"/>
    <property type="match status" value="1"/>
</dbReference>
<dbReference type="InterPro" id="IPR017438">
    <property type="entry name" value="ATP-NAD_kinase_N"/>
</dbReference>
<evidence type="ECO:0000259" key="4">
    <source>
        <dbReference type="PROSITE" id="PS50146"/>
    </source>
</evidence>
<dbReference type="Proteomes" id="UP001499990">
    <property type="component" value="Unassembled WGS sequence"/>
</dbReference>
<dbReference type="InterPro" id="IPR001206">
    <property type="entry name" value="Diacylglycerol_kinase_cat_dom"/>
</dbReference>
<dbReference type="Gene3D" id="2.60.200.40">
    <property type="match status" value="1"/>
</dbReference>
<feature type="transmembrane region" description="Helical" evidence="3">
    <location>
        <begin position="67"/>
        <end position="87"/>
    </location>
</feature>
<evidence type="ECO:0000313" key="6">
    <source>
        <dbReference type="Proteomes" id="UP001499990"/>
    </source>
</evidence>
<reference evidence="6" key="1">
    <citation type="journal article" date="2019" name="Int. J. Syst. Evol. Microbiol.">
        <title>The Global Catalogue of Microorganisms (GCM) 10K type strain sequencing project: providing services to taxonomists for standard genome sequencing and annotation.</title>
        <authorList>
            <consortium name="The Broad Institute Genomics Platform"/>
            <consortium name="The Broad Institute Genome Sequencing Center for Infectious Disease"/>
            <person name="Wu L."/>
            <person name="Ma J."/>
        </authorList>
    </citation>
    <scope>NUCLEOTIDE SEQUENCE [LARGE SCALE GENOMIC DNA]</scope>
    <source>
        <strain evidence="6">JCM 9651</strain>
    </source>
</reference>
<keyword evidence="3" id="KW-0472">Membrane</keyword>
<dbReference type="PANTHER" id="PTHR12358">
    <property type="entry name" value="SPHINGOSINE KINASE"/>
    <property type="match status" value="1"/>
</dbReference>
<sequence length="441" mass="46262">MGGVVGTGSGTAQSWTARLAIAAGAVGILLLLLIAGFKSIVLVAVGLAGLAVTVAGIWWALSHRGLARGLASALACAAPLAVITLYVTAELLWVVLVSCGLWALAASAGWAALSTDAAHAAPPEYRTPPPEHPFLIMNPRSGGGKTGKFRLKEKAEALGADVVLLDPSHPQDVATLARDAVADGADLLGVAGGDGTQALVAGVAAERGIPFMVISAGTRNHFALDLGLDRDDPSTCLAALTDGVELVVDLGRIGERDFVNNVSFGAYAEVVQSPAYRDDKIHTTLTLLPDVLTHHRGARLTVRASEITVEAPQAVLVSNNPYRLGDRAGLGRRDRLDSGKLGLLSVKVDNAAQAAALLAGEHAPGLTVLTTHEVVVDADEPEVQVGVDGEALTLPTPVHCTIRPRALRVRVPRVRPGVPRSRPRLDWRRLYELALRRRPRR</sequence>
<evidence type="ECO:0000256" key="2">
    <source>
        <dbReference type="ARBA" id="ARBA00005983"/>
    </source>
</evidence>
<name>A0ABP6SKW4_9ACTN</name>
<dbReference type="SUPFAM" id="SSF111331">
    <property type="entry name" value="NAD kinase/diacylglycerol kinase-like"/>
    <property type="match status" value="1"/>
</dbReference>
<comment type="similarity">
    <text evidence="2">Belongs to the diacylglycerol/lipid kinase family.</text>
</comment>
<dbReference type="Pfam" id="PF00781">
    <property type="entry name" value="DAGK_cat"/>
    <property type="match status" value="1"/>
</dbReference>